<dbReference type="Pfam" id="PF08276">
    <property type="entry name" value="PAN_2"/>
    <property type="match status" value="1"/>
</dbReference>
<evidence type="ECO:0000256" key="3">
    <source>
        <dbReference type="ARBA" id="ARBA00022527"/>
    </source>
</evidence>
<dbReference type="InterPro" id="IPR000719">
    <property type="entry name" value="Prot_kinase_dom"/>
</dbReference>
<dbReference type="Pfam" id="PF07714">
    <property type="entry name" value="PK_Tyr_Ser-Thr"/>
    <property type="match status" value="1"/>
</dbReference>
<evidence type="ECO:0000256" key="5">
    <source>
        <dbReference type="ARBA" id="ARBA00022729"/>
    </source>
</evidence>
<keyword evidence="8" id="KW-0067">ATP-binding</keyword>
<dbReference type="PROSITE" id="PS50011">
    <property type="entry name" value="PROTEIN_KINASE_DOM"/>
    <property type="match status" value="1"/>
</dbReference>
<keyword evidence="14" id="KW-1185">Reference proteome</keyword>
<gene>
    <name evidence="13" type="ORF">PIB30_020526</name>
</gene>
<keyword evidence="3" id="KW-0723">Serine/threonine-protein kinase</keyword>
<dbReference type="InterPro" id="IPR001245">
    <property type="entry name" value="Ser-Thr/Tyr_kinase_cat_dom"/>
</dbReference>
<dbReference type="PANTHER" id="PTHR27002:SF1092">
    <property type="entry name" value="RECEPTOR-LIKE SERINE_THREONINE-PROTEIN KINASE"/>
    <property type="match status" value="1"/>
</dbReference>
<keyword evidence="9" id="KW-1015">Disulfide bond</keyword>
<evidence type="ECO:0000313" key="14">
    <source>
        <dbReference type="Proteomes" id="UP001341840"/>
    </source>
</evidence>
<dbReference type="SUPFAM" id="SSF53756">
    <property type="entry name" value="UDP-Glycosyltransferase/glycogen phosphorylase"/>
    <property type="match status" value="1"/>
</dbReference>
<dbReference type="SUPFAM" id="SSF56112">
    <property type="entry name" value="Protein kinase-like (PK-like)"/>
    <property type="match status" value="1"/>
</dbReference>
<accession>A0ABU6Y8Y1</accession>
<evidence type="ECO:0008006" key="15">
    <source>
        <dbReference type="Google" id="ProtNLM"/>
    </source>
</evidence>
<evidence type="ECO:0000313" key="13">
    <source>
        <dbReference type="EMBL" id="MED6205739.1"/>
    </source>
</evidence>
<keyword evidence="10" id="KW-0325">Glycoprotein</keyword>
<evidence type="ECO:0000256" key="1">
    <source>
        <dbReference type="ARBA" id="ARBA00004251"/>
    </source>
</evidence>
<dbReference type="EMBL" id="JASCZI010241721">
    <property type="protein sequence ID" value="MED6205739.1"/>
    <property type="molecule type" value="Genomic_DNA"/>
</dbReference>
<dbReference type="InterPro" id="IPR003609">
    <property type="entry name" value="Pan_app"/>
</dbReference>
<dbReference type="Pfam" id="PF00201">
    <property type="entry name" value="UDPGT"/>
    <property type="match status" value="1"/>
</dbReference>
<comment type="subcellular location">
    <subcellularLocation>
        <location evidence="1">Cell membrane</location>
        <topology evidence="1">Single-pass type I membrane protein</topology>
    </subcellularLocation>
</comment>
<dbReference type="PROSITE" id="PS50948">
    <property type="entry name" value="PAN"/>
    <property type="match status" value="1"/>
</dbReference>
<protein>
    <recommendedName>
        <fullName evidence="15">Anthocyanidin 3-O-glucosyltransferase</fullName>
    </recommendedName>
</protein>
<dbReference type="InterPro" id="IPR008271">
    <property type="entry name" value="Ser/Thr_kinase_AS"/>
</dbReference>
<dbReference type="CDD" id="cd03784">
    <property type="entry name" value="GT1_Gtf-like"/>
    <property type="match status" value="1"/>
</dbReference>
<sequence>MALESHNKQHQLHFLLVPFLSPGHLIPMVDIARLLVNHGAFVTIITTPLNTTRVKVLIDTVNVSKLRIQVVQFEIPVLKFGLPEGCESLELVPSRALIRNFVVAFSKLQTPIEELIEKKKKIESTPISCILADKFNHWMEDVALKFQIPRLIFDGSSCMNHLLLHNLFKSKVYENVQESKPIVVPNLPHRIELTKSQLPLELNPEAQEFRDLNEKIRASEESAYGVVINSFDELELEYVKEYNKVKGNRVWCIGPVSLSYNNNDHVGQRGNKSKIDIDSCMKFLDSWPPKSVVYVCLGSLNNLALAQFQELAMALESCNFPFIWVMKEDDATREELTKKWLLESEFEERTKERGLIIHGWAPQVLIFSHDAIGVFLTHCGWNSTLEAICGGVPMITWPMFGDQFFNEKLVVQILCIGEKLGNEIAIPLGKQENYGANIKRETIVEAIEKVIGDGENKEERRESVRRLAELAKKSMELGGSSYVNMKMLLEDNLVVQERSNNEDFVWQSFDYPGDTLLPGQKFGRNLKTGQNHFLTSWNSSDDPFPGSYTLQFDINGYPQLVLKEGTSIRFHAGSWVSSGTPQLKENSAFRYISVSNEEEIYFMYELINSSILHRVFLTPEGFIERSELNTDTWSRTNLAKLPADDCGAYSSCNINNYPMCSCLEGFVQDDAKKQQGLSDGCVRRTSMDCFGDGFLKYSGLKFPDTERSWFSRNISIEDCKMLCLKNCSCMAYAALDISKGASGCLMWLGDLNDIKDLSPDSLQDIYIRMAATELGVICDQHEEDLQLPLFDMSRISSATNNFSTDNILGKGGFGPVYKGVLKDGKEIAVKRLLQTSSQGIQEFKNEVMHIAKLQHRNLVKLLGCSIYAEERLLVYEFMPNKSLDYFIFDEKKGMLLDWTRRFHIINGIAQGLLYLHQDSRHRIVHRDLKAANVLLDGEMNPKISDFGLARSFGGNETKANTRHVVGTYGYLSPEYIIDGVYSTKSDVFSFGVLVLEIVSGSSNRGFIHQDHRFNLLGHAWKLFMEEKGSEIIFAPIRDNSSNLCSMLRSIHVGLL</sequence>
<dbReference type="Pfam" id="PF01453">
    <property type="entry name" value="B_lectin"/>
    <property type="match status" value="1"/>
</dbReference>
<dbReference type="Gene3D" id="1.10.510.10">
    <property type="entry name" value="Transferase(Phosphotransferase) domain 1"/>
    <property type="match status" value="1"/>
</dbReference>
<dbReference type="Gene3D" id="3.40.50.2000">
    <property type="entry name" value="Glycogen Phosphorylase B"/>
    <property type="match status" value="2"/>
</dbReference>
<dbReference type="InterPro" id="IPR002213">
    <property type="entry name" value="UDP_glucos_trans"/>
</dbReference>
<dbReference type="SMART" id="SM00473">
    <property type="entry name" value="PAN_AP"/>
    <property type="match status" value="1"/>
</dbReference>
<comment type="caution">
    <text evidence="13">The sequence shown here is derived from an EMBL/GenBank/DDBJ whole genome shotgun (WGS) entry which is preliminary data.</text>
</comment>
<evidence type="ECO:0000256" key="6">
    <source>
        <dbReference type="ARBA" id="ARBA00022741"/>
    </source>
</evidence>
<dbReference type="SUPFAM" id="SSF51110">
    <property type="entry name" value="alpha-D-mannose-specific plant lectins"/>
    <property type="match status" value="1"/>
</dbReference>
<dbReference type="Proteomes" id="UP001341840">
    <property type="component" value="Unassembled WGS sequence"/>
</dbReference>
<dbReference type="Gene3D" id="3.50.4.10">
    <property type="entry name" value="Hepatocyte Growth Factor"/>
    <property type="match status" value="1"/>
</dbReference>
<keyword evidence="5" id="KW-0732">Signal</keyword>
<evidence type="ECO:0000256" key="2">
    <source>
        <dbReference type="ARBA" id="ARBA00022475"/>
    </source>
</evidence>
<name>A0ABU6Y8Y1_9FABA</name>
<organism evidence="13 14">
    <name type="scientific">Stylosanthes scabra</name>
    <dbReference type="NCBI Taxonomy" id="79078"/>
    <lineage>
        <taxon>Eukaryota</taxon>
        <taxon>Viridiplantae</taxon>
        <taxon>Streptophyta</taxon>
        <taxon>Embryophyta</taxon>
        <taxon>Tracheophyta</taxon>
        <taxon>Spermatophyta</taxon>
        <taxon>Magnoliopsida</taxon>
        <taxon>eudicotyledons</taxon>
        <taxon>Gunneridae</taxon>
        <taxon>Pentapetalae</taxon>
        <taxon>rosids</taxon>
        <taxon>fabids</taxon>
        <taxon>Fabales</taxon>
        <taxon>Fabaceae</taxon>
        <taxon>Papilionoideae</taxon>
        <taxon>50 kb inversion clade</taxon>
        <taxon>dalbergioids sensu lato</taxon>
        <taxon>Dalbergieae</taxon>
        <taxon>Pterocarpus clade</taxon>
        <taxon>Stylosanthes</taxon>
    </lineage>
</organism>
<dbReference type="CDD" id="cd01098">
    <property type="entry name" value="PAN_AP_plant"/>
    <property type="match status" value="1"/>
</dbReference>
<evidence type="ECO:0000259" key="12">
    <source>
        <dbReference type="PROSITE" id="PS50948"/>
    </source>
</evidence>
<evidence type="ECO:0000256" key="10">
    <source>
        <dbReference type="ARBA" id="ARBA00023180"/>
    </source>
</evidence>
<dbReference type="PROSITE" id="PS00108">
    <property type="entry name" value="PROTEIN_KINASE_ST"/>
    <property type="match status" value="1"/>
</dbReference>
<dbReference type="InterPro" id="IPR036426">
    <property type="entry name" value="Bulb-type_lectin_dom_sf"/>
</dbReference>
<keyword evidence="2" id="KW-0472">Membrane</keyword>
<dbReference type="InterPro" id="IPR011009">
    <property type="entry name" value="Kinase-like_dom_sf"/>
</dbReference>
<proteinExistence type="predicted"/>
<keyword evidence="6" id="KW-0547">Nucleotide-binding</keyword>
<keyword evidence="7" id="KW-0418">Kinase</keyword>
<evidence type="ECO:0000256" key="9">
    <source>
        <dbReference type="ARBA" id="ARBA00023157"/>
    </source>
</evidence>
<keyword evidence="2" id="KW-1003">Cell membrane</keyword>
<feature type="domain" description="Apple" evidence="12">
    <location>
        <begin position="689"/>
        <end position="770"/>
    </location>
</feature>
<reference evidence="13 14" key="1">
    <citation type="journal article" date="2023" name="Plants (Basel)">
        <title>Bridging the Gap: Combining Genomics and Transcriptomics Approaches to Understand Stylosanthes scabra, an Orphan Legume from the Brazilian Caatinga.</title>
        <authorList>
            <person name="Ferreira-Neto J.R.C."/>
            <person name="da Silva M.D."/>
            <person name="Binneck E."/>
            <person name="de Melo N.F."/>
            <person name="da Silva R.H."/>
            <person name="de Melo A.L.T.M."/>
            <person name="Pandolfi V."/>
            <person name="Bustamante F.O."/>
            <person name="Brasileiro-Vidal A.C."/>
            <person name="Benko-Iseppon A.M."/>
        </authorList>
    </citation>
    <scope>NUCLEOTIDE SEQUENCE [LARGE SCALE GENOMIC DNA]</scope>
    <source>
        <tissue evidence="13">Leaves</tissue>
    </source>
</reference>
<evidence type="ECO:0000259" key="11">
    <source>
        <dbReference type="PROSITE" id="PS50011"/>
    </source>
</evidence>
<dbReference type="Pfam" id="PF00954">
    <property type="entry name" value="S_locus_glycop"/>
    <property type="match status" value="1"/>
</dbReference>
<evidence type="ECO:0000256" key="7">
    <source>
        <dbReference type="ARBA" id="ARBA00022777"/>
    </source>
</evidence>
<dbReference type="PANTHER" id="PTHR27002">
    <property type="entry name" value="RECEPTOR-LIKE SERINE/THREONINE-PROTEIN KINASE SD1-8"/>
    <property type="match status" value="1"/>
</dbReference>
<dbReference type="InterPro" id="IPR001480">
    <property type="entry name" value="Bulb-type_lectin_dom"/>
</dbReference>
<evidence type="ECO:0000256" key="4">
    <source>
        <dbReference type="ARBA" id="ARBA00022679"/>
    </source>
</evidence>
<feature type="domain" description="Protein kinase" evidence="11">
    <location>
        <begin position="802"/>
        <end position="1055"/>
    </location>
</feature>
<keyword evidence="4" id="KW-0808">Transferase</keyword>
<dbReference type="InterPro" id="IPR000858">
    <property type="entry name" value="S_locus_glycoprot_dom"/>
</dbReference>
<dbReference type="Gene3D" id="3.30.200.20">
    <property type="entry name" value="Phosphorylase Kinase, domain 1"/>
    <property type="match status" value="1"/>
</dbReference>
<evidence type="ECO:0000256" key="8">
    <source>
        <dbReference type="ARBA" id="ARBA00022840"/>
    </source>
</evidence>
<dbReference type="SMART" id="SM00220">
    <property type="entry name" value="S_TKc"/>
    <property type="match status" value="1"/>
</dbReference>